<feature type="transmembrane region" description="Helical" evidence="1">
    <location>
        <begin position="80"/>
        <end position="99"/>
    </location>
</feature>
<proteinExistence type="predicted"/>
<keyword evidence="1" id="KW-0812">Transmembrane</keyword>
<evidence type="ECO:0000313" key="2">
    <source>
        <dbReference type="EMBL" id="KXT63647.1"/>
    </source>
</evidence>
<dbReference type="RefSeq" id="WP_061459273.1">
    <property type="nucleotide sequence ID" value="NZ_KQ968761.1"/>
</dbReference>
<dbReference type="PATRIC" id="fig|315405.11.peg.2544"/>
<dbReference type="EMBL" id="LQOF01000453">
    <property type="protein sequence ID" value="KXT63647.1"/>
    <property type="molecule type" value="Genomic_DNA"/>
</dbReference>
<evidence type="ECO:0000256" key="1">
    <source>
        <dbReference type="SAM" id="Phobius"/>
    </source>
</evidence>
<keyword evidence="1" id="KW-0472">Membrane</keyword>
<dbReference type="Proteomes" id="UP000071927">
    <property type="component" value="Unassembled WGS sequence"/>
</dbReference>
<dbReference type="Proteomes" id="UP000070198">
    <property type="component" value="Unassembled WGS sequence"/>
</dbReference>
<dbReference type="Pfam" id="PF20040">
    <property type="entry name" value="DUF6442"/>
    <property type="match status" value="1"/>
</dbReference>
<organism evidence="3 5">
    <name type="scientific">Streptococcus gallolyticus</name>
    <dbReference type="NCBI Taxonomy" id="315405"/>
    <lineage>
        <taxon>Bacteria</taxon>
        <taxon>Bacillati</taxon>
        <taxon>Bacillota</taxon>
        <taxon>Bacilli</taxon>
        <taxon>Lactobacillales</taxon>
        <taxon>Streptococcaceae</taxon>
        <taxon>Streptococcus</taxon>
    </lineage>
</organism>
<sequence>MNKEDILKMAQTEKIDDLELQVKDKSMMWSYLVMIVLAALFSFFKALHGFPITDLTATICASICANAFYRYLKTRKQQDLFLTITMFIIALIATIHFFIG</sequence>
<comment type="caution">
    <text evidence="3">The sequence shown here is derived from an EMBL/GenBank/DDBJ whole genome shotgun (WGS) entry which is preliminary data.</text>
</comment>
<name>A0A139QP49_9STRE</name>
<evidence type="ECO:0000313" key="3">
    <source>
        <dbReference type="EMBL" id="KXU04300.1"/>
    </source>
</evidence>
<accession>A0A139QP49</accession>
<reference evidence="4 5" key="1">
    <citation type="submission" date="2016-01" db="EMBL/GenBank/DDBJ databases">
        <title>Highly variable Streptococcus oralis are common among viridans streptococci isolated from primates.</title>
        <authorList>
            <person name="Denapaite D."/>
            <person name="Rieger M."/>
            <person name="Koendgen S."/>
            <person name="Brueckner R."/>
            <person name="Ochigava I."/>
            <person name="Kappeler P."/>
            <person name="Maetz-Rensing K."/>
            <person name="Leendertz F."/>
            <person name="Hakenbeck R."/>
        </authorList>
    </citation>
    <scope>NUCLEOTIDE SEQUENCE [LARGE SCALE GENOMIC DNA]</scope>
    <source>
        <strain evidence="2 4">DD02</strain>
        <strain evidence="3 5">DD03</strain>
    </source>
</reference>
<keyword evidence="1" id="KW-1133">Transmembrane helix</keyword>
<dbReference type="AlphaFoldDB" id="A0A139QP49"/>
<protein>
    <submittedName>
        <fullName evidence="3">Uncharacterized protein</fullName>
    </submittedName>
</protein>
<dbReference type="EMBL" id="LQXV01000390">
    <property type="protein sequence ID" value="KXU04300.1"/>
    <property type="molecule type" value="Genomic_DNA"/>
</dbReference>
<feature type="transmembrane region" description="Helical" evidence="1">
    <location>
        <begin position="28"/>
        <end position="44"/>
    </location>
</feature>
<dbReference type="InterPro" id="IPR045620">
    <property type="entry name" value="DUF6442"/>
</dbReference>
<gene>
    <name evidence="2" type="ORF">SGADD02_02178</name>
    <name evidence="3" type="ORF">SGADD03_01882</name>
</gene>
<evidence type="ECO:0000313" key="4">
    <source>
        <dbReference type="Proteomes" id="UP000070198"/>
    </source>
</evidence>
<evidence type="ECO:0000313" key="5">
    <source>
        <dbReference type="Proteomes" id="UP000071927"/>
    </source>
</evidence>